<evidence type="ECO:0000256" key="8">
    <source>
        <dbReference type="ARBA" id="ARBA00023180"/>
    </source>
</evidence>
<keyword evidence="10" id="KW-0808">Transferase</keyword>
<keyword evidence="10" id="KW-0418">Kinase</keyword>
<dbReference type="InterPro" id="IPR051809">
    <property type="entry name" value="Plant_receptor-like_S/T_kinase"/>
</dbReference>
<gene>
    <name evidence="10" type="ORF">glysoja_041779</name>
</gene>
<evidence type="ECO:0000256" key="1">
    <source>
        <dbReference type="ARBA" id="ARBA00004370"/>
    </source>
</evidence>
<dbReference type="Pfam" id="PF13855">
    <property type="entry name" value="LRR_8"/>
    <property type="match status" value="1"/>
</dbReference>
<evidence type="ECO:0000256" key="3">
    <source>
        <dbReference type="ARBA" id="ARBA00022692"/>
    </source>
</evidence>
<evidence type="ECO:0000256" key="5">
    <source>
        <dbReference type="ARBA" id="ARBA00022737"/>
    </source>
</evidence>
<keyword evidence="7 9" id="KW-0472">Membrane</keyword>
<dbReference type="GO" id="GO:0004674">
    <property type="term" value="F:protein serine/threonine kinase activity"/>
    <property type="evidence" value="ECO:0007669"/>
    <property type="project" value="UniProtKB-EC"/>
</dbReference>
<evidence type="ECO:0000256" key="9">
    <source>
        <dbReference type="SAM" id="Phobius"/>
    </source>
</evidence>
<keyword evidence="6 9" id="KW-1133">Transmembrane helix</keyword>
<dbReference type="PANTHER" id="PTHR27008:SF523">
    <property type="entry name" value="LRR RECEPTOR-LIKE KINASE FAMILY PROTEIN"/>
    <property type="match status" value="1"/>
</dbReference>
<feature type="transmembrane region" description="Helical" evidence="9">
    <location>
        <begin position="279"/>
        <end position="303"/>
    </location>
</feature>
<accession>A0A0B2R8S7</accession>
<dbReference type="EMBL" id="KN652893">
    <property type="protein sequence ID" value="KHN28313.1"/>
    <property type="molecule type" value="Genomic_DNA"/>
</dbReference>
<dbReference type="EC" id="2.7.11.1" evidence="10"/>
<comment type="subcellular location">
    <subcellularLocation>
        <location evidence="1">Membrane</location>
    </subcellularLocation>
</comment>
<dbReference type="Proteomes" id="UP000053555">
    <property type="component" value="Unassembled WGS sequence"/>
</dbReference>
<dbReference type="PANTHER" id="PTHR27008">
    <property type="entry name" value="OS04G0122200 PROTEIN"/>
    <property type="match status" value="1"/>
</dbReference>
<evidence type="ECO:0000256" key="4">
    <source>
        <dbReference type="ARBA" id="ARBA00022729"/>
    </source>
</evidence>
<protein>
    <submittedName>
        <fullName evidence="10">Putative LRR receptor-like serine/threonine-protein kinase</fullName>
        <ecNumber evidence="10">2.7.11.1</ecNumber>
    </submittedName>
</protein>
<proteinExistence type="predicted"/>
<keyword evidence="8" id="KW-0325">Glycoprotein</keyword>
<keyword evidence="3 9" id="KW-0812">Transmembrane</keyword>
<dbReference type="FunFam" id="3.80.10.10:FF:000041">
    <property type="entry name" value="LRR receptor-like serine/threonine-protein kinase ERECTA"/>
    <property type="match status" value="1"/>
</dbReference>
<dbReference type="InterPro" id="IPR032675">
    <property type="entry name" value="LRR_dom_sf"/>
</dbReference>
<evidence type="ECO:0000313" key="10">
    <source>
        <dbReference type="EMBL" id="KHN28313.1"/>
    </source>
</evidence>
<sequence length="356" mass="38546">MGQLSQLQKLVASHNSLEGKIPTNFTGCTCLKGLYLNGNNLIGKVSVKVGSLGKLQHLIVAKNQLTKGITSFIGNLSSLIHLSGSAANQFNGPLSPNMFHTLPNLQEIYIADNQVSGPIPPSITNAFILSRLEISINYFTGQVPSLGKLQNLLYLTLEKNNLGDIPGTIRECRMLEYLYMQGNSLQGIIPSSLASLKCLKCLDLSQNCLFGSIPTILQNISFLEYFNVTFNILDGEVPIEGVFGNASRLVVIGNSKLCGGISELHLPPCPVKGKKLAKFRLVAVIVSVVAFLLILSVILAIYWMRKNSKKPSLDPPTIGELARVSYQSLHDRTYGFSTTNLIGSGILALSAKELLS</sequence>
<dbReference type="GO" id="GO:0016020">
    <property type="term" value="C:membrane"/>
    <property type="evidence" value="ECO:0007669"/>
    <property type="project" value="UniProtKB-SubCell"/>
</dbReference>
<keyword evidence="5" id="KW-0677">Repeat</keyword>
<name>A0A0B2R8S7_GLYSO</name>
<keyword evidence="2" id="KW-0433">Leucine-rich repeat</keyword>
<dbReference type="InterPro" id="IPR001611">
    <property type="entry name" value="Leu-rich_rpt"/>
</dbReference>
<evidence type="ECO:0000256" key="2">
    <source>
        <dbReference type="ARBA" id="ARBA00022614"/>
    </source>
</evidence>
<organism evidence="10">
    <name type="scientific">Glycine soja</name>
    <name type="common">Wild soybean</name>
    <dbReference type="NCBI Taxonomy" id="3848"/>
    <lineage>
        <taxon>Eukaryota</taxon>
        <taxon>Viridiplantae</taxon>
        <taxon>Streptophyta</taxon>
        <taxon>Embryophyta</taxon>
        <taxon>Tracheophyta</taxon>
        <taxon>Spermatophyta</taxon>
        <taxon>Magnoliopsida</taxon>
        <taxon>eudicotyledons</taxon>
        <taxon>Gunneridae</taxon>
        <taxon>Pentapetalae</taxon>
        <taxon>rosids</taxon>
        <taxon>fabids</taxon>
        <taxon>Fabales</taxon>
        <taxon>Fabaceae</taxon>
        <taxon>Papilionoideae</taxon>
        <taxon>50 kb inversion clade</taxon>
        <taxon>NPAAA clade</taxon>
        <taxon>indigoferoid/millettioid clade</taxon>
        <taxon>Phaseoleae</taxon>
        <taxon>Glycine</taxon>
        <taxon>Glycine subgen. Soja</taxon>
    </lineage>
</organism>
<dbReference type="Gene3D" id="3.80.10.10">
    <property type="entry name" value="Ribonuclease Inhibitor"/>
    <property type="match status" value="1"/>
</dbReference>
<evidence type="ECO:0000256" key="6">
    <source>
        <dbReference type="ARBA" id="ARBA00022989"/>
    </source>
</evidence>
<dbReference type="Pfam" id="PF00560">
    <property type="entry name" value="LRR_1"/>
    <property type="match status" value="3"/>
</dbReference>
<dbReference type="SUPFAM" id="SSF52058">
    <property type="entry name" value="L domain-like"/>
    <property type="match status" value="1"/>
</dbReference>
<dbReference type="AlphaFoldDB" id="A0A0B2R8S7"/>
<evidence type="ECO:0000256" key="7">
    <source>
        <dbReference type="ARBA" id="ARBA00023136"/>
    </source>
</evidence>
<keyword evidence="10" id="KW-0675">Receptor</keyword>
<reference evidence="10" key="1">
    <citation type="submission" date="2014-07" db="EMBL/GenBank/DDBJ databases">
        <title>Identification of a novel salt tolerance gene in wild soybean by whole-genome sequencing.</title>
        <authorList>
            <person name="Lam H.-M."/>
            <person name="Qi X."/>
            <person name="Li M.-W."/>
            <person name="Liu X."/>
            <person name="Xie M."/>
            <person name="Ni M."/>
            <person name="Xu X."/>
        </authorList>
    </citation>
    <scope>NUCLEOTIDE SEQUENCE [LARGE SCALE GENOMIC DNA]</scope>
    <source>
        <tissue evidence="10">Root</tissue>
    </source>
</reference>
<keyword evidence="4" id="KW-0732">Signal</keyword>